<dbReference type="Pfam" id="PF01625">
    <property type="entry name" value="PMSR"/>
    <property type="match status" value="1"/>
</dbReference>
<evidence type="ECO:0000256" key="5">
    <source>
        <dbReference type="HAMAP-Rule" id="MF_01401"/>
    </source>
</evidence>
<organism evidence="8 9">
    <name type="scientific">Natronospirillum operosum</name>
    <dbReference type="NCBI Taxonomy" id="2759953"/>
    <lineage>
        <taxon>Bacteria</taxon>
        <taxon>Pseudomonadati</taxon>
        <taxon>Pseudomonadota</taxon>
        <taxon>Gammaproteobacteria</taxon>
        <taxon>Oceanospirillales</taxon>
        <taxon>Natronospirillaceae</taxon>
        <taxon>Natronospirillum</taxon>
    </lineage>
</organism>
<comment type="catalytic activity">
    <reaction evidence="3 5">
        <text>L-methionyl-[protein] + [thioredoxin]-disulfide + H2O = L-methionyl-(S)-S-oxide-[protein] + [thioredoxin]-dithiol</text>
        <dbReference type="Rhea" id="RHEA:14217"/>
        <dbReference type="Rhea" id="RHEA-COMP:10698"/>
        <dbReference type="Rhea" id="RHEA-COMP:10700"/>
        <dbReference type="Rhea" id="RHEA-COMP:12313"/>
        <dbReference type="Rhea" id="RHEA-COMP:12315"/>
        <dbReference type="ChEBI" id="CHEBI:15377"/>
        <dbReference type="ChEBI" id="CHEBI:16044"/>
        <dbReference type="ChEBI" id="CHEBI:29950"/>
        <dbReference type="ChEBI" id="CHEBI:44120"/>
        <dbReference type="ChEBI" id="CHEBI:50058"/>
        <dbReference type="EC" id="1.8.4.11"/>
    </reaction>
</comment>
<dbReference type="EC" id="1.8.4.11" evidence="5"/>
<comment type="caution">
    <text evidence="8">The sequence shown here is derived from an EMBL/GenBank/DDBJ whole genome shotgun (WGS) entry which is preliminary data.</text>
</comment>
<dbReference type="OrthoDB" id="4174719at2"/>
<dbReference type="NCBIfam" id="TIGR00401">
    <property type="entry name" value="msrA"/>
    <property type="match status" value="1"/>
</dbReference>
<reference evidence="8 9" key="1">
    <citation type="submission" date="2019-04" db="EMBL/GenBank/DDBJ databases">
        <title>Natronospirillum operosus gen. nov., sp. nov., a haloalkaliphilic satellite isolated from decaying biomass of laboratory culture of cyanobacterium Geitlerinema sp. and proposal of Natronospirillaceae fam. nov. and Saccharospirillaceae fam. nov.</title>
        <authorList>
            <person name="Kevbrin V."/>
            <person name="Boltyanskaya Y."/>
            <person name="Koziaeva V."/>
            <person name="Grouzdev D.S."/>
            <person name="Park M."/>
            <person name="Cho J."/>
        </authorList>
    </citation>
    <scope>NUCLEOTIDE SEQUENCE [LARGE SCALE GENOMIC DNA]</scope>
    <source>
        <strain evidence="8 9">G-116</strain>
    </source>
</reference>
<evidence type="ECO:0000256" key="4">
    <source>
        <dbReference type="ARBA" id="ARBA00048782"/>
    </source>
</evidence>
<comment type="catalytic activity">
    <reaction evidence="4 5">
        <text>[thioredoxin]-disulfide + L-methionine + H2O = L-methionine (S)-S-oxide + [thioredoxin]-dithiol</text>
        <dbReference type="Rhea" id="RHEA:19993"/>
        <dbReference type="Rhea" id="RHEA-COMP:10698"/>
        <dbReference type="Rhea" id="RHEA-COMP:10700"/>
        <dbReference type="ChEBI" id="CHEBI:15377"/>
        <dbReference type="ChEBI" id="CHEBI:29950"/>
        <dbReference type="ChEBI" id="CHEBI:50058"/>
        <dbReference type="ChEBI" id="CHEBI:57844"/>
        <dbReference type="ChEBI" id="CHEBI:58772"/>
        <dbReference type="EC" id="1.8.4.11"/>
    </reaction>
</comment>
<dbReference type="HAMAP" id="MF_01401">
    <property type="entry name" value="MsrA"/>
    <property type="match status" value="1"/>
</dbReference>
<evidence type="ECO:0000256" key="3">
    <source>
        <dbReference type="ARBA" id="ARBA00047806"/>
    </source>
</evidence>
<dbReference type="InterPro" id="IPR036509">
    <property type="entry name" value="Met_Sox_Rdtase_MsrA_sf"/>
</dbReference>
<keyword evidence="2 5" id="KW-0560">Oxidoreductase</keyword>
<feature type="active site" evidence="5">
    <location>
        <position position="55"/>
    </location>
</feature>
<sequence>MPGLFSKDQLPESPAAALPGRETPLSVEPVHAVLGTSMVPPFPAGKSELVVGMGCFWGAERLFWSLSGVYTTAVGYTGGYTPNPTYEEVCSGQTGHAEVVRIIYDPQQISLQALLQVFWESHDPTQGMRQGNDRGSQYRSALYLPDAASEQLARDSLTAMEKQLQQAGYGAVTTEVARNQTFYYAETYHQQYLHKNPAGYCGIKGTGVSCPVGQSS</sequence>
<dbReference type="AlphaFoldDB" id="A0A4Z0WAS8"/>
<accession>A0A4Z0WAS8</accession>
<dbReference type="EMBL" id="SRMF01000010">
    <property type="protein sequence ID" value="TGG91071.1"/>
    <property type="molecule type" value="Genomic_DNA"/>
</dbReference>
<dbReference type="GO" id="GO:0005737">
    <property type="term" value="C:cytoplasm"/>
    <property type="evidence" value="ECO:0007669"/>
    <property type="project" value="TreeGrafter"/>
</dbReference>
<evidence type="ECO:0000256" key="6">
    <source>
        <dbReference type="SAM" id="MobiDB-lite"/>
    </source>
</evidence>
<dbReference type="InterPro" id="IPR002569">
    <property type="entry name" value="Met_Sox_Rdtase_MsrA_dom"/>
</dbReference>
<evidence type="ECO:0000256" key="2">
    <source>
        <dbReference type="ARBA" id="ARBA00023002"/>
    </source>
</evidence>
<dbReference type="Gene3D" id="3.30.1060.10">
    <property type="entry name" value="Peptide methionine sulphoxide reductase MsrA"/>
    <property type="match status" value="1"/>
</dbReference>
<dbReference type="PANTHER" id="PTHR42799">
    <property type="entry name" value="MITOCHONDRIAL PEPTIDE METHIONINE SULFOXIDE REDUCTASE"/>
    <property type="match status" value="1"/>
</dbReference>
<dbReference type="GO" id="GO:0034599">
    <property type="term" value="P:cellular response to oxidative stress"/>
    <property type="evidence" value="ECO:0007669"/>
    <property type="project" value="TreeGrafter"/>
</dbReference>
<evidence type="ECO:0000313" key="9">
    <source>
        <dbReference type="Proteomes" id="UP000297475"/>
    </source>
</evidence>
<feature type="region of interest" description="Disordered" evidence="6">
    <location>
        <begin position="1"/>
        <end position="21"/>
    </location>
</feature>
<dbReference type="SUPFAM" id="SSF55068">
    <property type="entry name" value="Peptide methionine sulfoxide reductase"/>
    <property type="match status" value="1"/>
</dbReference>
<keyword evidence="9" id="KW-1185">Reference proteome</keyword>
<evidence type="ECO:0000313" key="8">
    <source>
        <dbReference type="EMBL" id="TGG91071.1"/>
    </source>
</evidence>
<dbReference type="FunFam" id="3.30.1060.10:FF:000001">
    <property type="entry name" value="Peptide methionine sulfoxide reductase MsrA"/>
    <property type="match status" value="1"/>
</dbReference>
<dbReference type="GO" id="GO:0033744">
    <property type="term" value="F:L-methionine:thioredoxin-disulfide S-oxidoreductase activity"/>
    <property type="evidence" value="ECO:0007669"/>
    <property type="project" value="RHEA"/>
</dbReference>
<dbReference type="GO" id="GO:0008113">
    <property type="term" value="F:peptide-methionine (S)-S-oxide reductase activity"/>
    <property type="evidence" value="ECO:0007669"/>
    <property type="project" value="UniProtKB-UniRule"/>
</dbReference>
<evidence type="ECO:0000256" key="1">
    <source>
        <dbReference type="ARBA" id="ARBA00005591"/>
    </source>
</evidence>
<gene>
    <name evidence="5 8" type="primary">msrA</name>
    <name evidence="8" type="ORF">E4656_16890</name>
</gene>
<evidence type="ECO:0000259" key="7">
    <source>
        <dbReference type="Pfam" id="PF01625"/>
    </source>
</evidence>
<protein>
    <recommendedName>
        <fullName evidence="5">Peptide methionine sulfoxide reductase MsrA</fullName>
        <shortName evidence="5">Protein-methionine-S-oxide reductase</shortName>
        <ecNumber evidence="5">1.8.4.11</ecNumber>
    </recommendedName>
    <alternativeName>
        <fullName evidence="5">Peptide-methionine (S)-S-oxide reductase</fullName>
        <shortName evidence="5">Peptide Met(O) reductase</shortName>
    </alternativeName>
</protein>
<proteinExistence type="inferred from homology"/>
<name>A0A4Z0WAS8_9GAMM</name>
<dbReference type="InterPro" id="IPR050162">
    <property type="entry name" value="MsrA_MetSO_reductase"/>
</dbReference>
<comment type="similarity">
    <text evidence="1 5">Belongs to the MsrA Met sulfoxide reductase family.</text>
</comment>
<dbReference type="PANTHER" id="PTHR42799:SF2">
    <property type="entry name" value="MITOCHONDRIAL PEPTIDE METHIONINE SULFOXIDE REDUCTASE"/>
    <property type="match status" value="1"/>
</dbReference>
<feature type="domain" description="Peptide methionine sulphoxide reductase MsrA" evidence="7">
    <location>
        <begin position="49"/>
        <end position="201"/>
    </location>
</feature>
<dbReference type="RefSeq" id="WP_135484493.1">
    <property type="nucleotide sequence ID" value="NZ_SRMF01000010.1"/>
</dbReference>
<comment type="function">
    <text evidence="5">Has an important function as a repair enzyme for proteins that have been inactivated by oxidation. Catalyzes the reversible oxidation-reduction of methionine sulfoxide in proteins to methionine.</text>
</comment>
<dbReference type="Proteomes" id="UP000297475">
    <property type="component" value="Unassembled WGS sequence"/>
</dbReference>